<dbReference type="InterPro" id="IPR036768">
    <property type="entry name" value="PolIII_chi_sf"/>
</dbReference>
<accession>A0ABP8L4Q8</accession>
<keyword evidence="2" id="KW-1185">Reference proteome</keyword>
<sequence length="153" mass="16962">MPATATLAVPEVKFHFNVPDKALYACRLSRKAVRSDARLLIVGPAAELQRLDGLLWSFSAVDFVAHAWCADNAATARFAPVLLAERAPADAAFDAVLHLGDRVPEGCDAWGRLIELVSASDAADREHARMRWRAYRDRGWTINRHDVQEDPQS</sequence>
<comment type="caution">
    <text evidence="1">The sequence shown here is derived from an EMBL/GenBank/DDBJ whole genome shotgun (WGS) entry which is preliminary data.</text>
</comment>
<dbReference type="Proteomes" id="UP001501788">
    <property type="component" value="Unassembled WGS sequence"/>
</dbReference>
<name>A0ABP8L4Q8_9BURK</name>
<protein>
    <submittedName>
        <fullName evidence="1">DNA polymerase III subunit chi</fullName>
    </submittedName>
</protein>
<gene>
    <name evidence="1" type="ORF">GCM10023090_11180</name>
</gene>
<evidence type="ECO:0000313" key="1">
    <source>
        <dbReference type="EMBL" id="GAA4421659.1"/>
    </source>
</evidence>
<reference evidence="2" key="1">
    <citation type="journal article" date="2019" name="Int. J. Syst. Evol. Microbiol.">
        <title>The Global Catalogue of Microorganisms (GCM) 10K type strain sequencing project: providing services to taxonomists for standard genome sequencing and annotation.</title>
        <authorList>
            <consortium name="The Broad Institute Genomics Platform"/>
            <consortium name="The Broad Institute Genome Sequencing Center for Infectious Disease"/>
            <person name="Wu L."/>
            <person name="Ma J."/>
        </authorList>
    </citation>
    <scope>NUCLEOTIDE SEQUENCE [LARGE SCALE GENOMIC DNA]</scope>
    <source>
        <strain evidence="2">JCM 31890</strain>
    </source>
</reference>
<dbReference type="PANTHER" id="PTHR38767">
    <property type="entry name" value="DNA POLYMERASE III SUBUNIT CHI"/>
    <property type="match status" value="1"/>
</dbReference>
<dbReference type="RefSeq" id="WP_345062016.1">
    <property type="nucleotide sequence ID" value="NZ_BAABEX010000007.1"/>
</dbReference>
<dbReference type="InterPro" id="IPR007459">
    <property type="entry name" value="DNA_pol3_chi"/>
</dbReference>
<dbReference type="EMBL" id="BAABEX010000007">
    <property type="protein sequence ID" value="GAA4421659.1"/>
    <property type="molecule type" value="Genomic_DNA"/>
</dbReference>
<dbReference type="Pfam" id="PF04364">
    <property type="entry name" value="DNA_pol3_chi"/>
    <property type="match status" value="1"/>
</dbReference>
<evidence type="ECO:0000313" key="2">
    <source>
        <dbReference type="Proteomes" id="UP001501788"/>
    </source>
</evidence>
<dbReference type="PANTHER" id="PTHR38767:SF1">
    <property type="entry name" value="DNA POLYMERASE III SUBUNIT CHI"/>
    <property type="match status" value="1"/>
</dbReference>
<dbReference type="SUPFAM" id="SSF102400">
    <property type="entry name" value="DNA polymerase III chi subunit"/>
    <property type="match status" value="1"/>
</dbReference>
<dbReference type="Gene3D" id="3.40.50.10110">
    <property type="entry name" value="DNA polymerase III subunit chi"/>
    <property type="match status" value="1"/>
</dbReference>
<proteinExistence type="predicted"/>
<organism evidence="1 2">
    <name type="scientific">Acidovorax lacteus</name>
    <dbReference type="NCBI Taxonomy" id="1924988"/>
    <lineage>
        <taxon>Bacteria</taxon>
        <taxon>Pseudomonadati</taxon>
        <taxon>Pseudomonadota</taxon>
        <taxon>Betaproteobacteria</taxon>
        <taxon>Burkholderiales</taxon>
        <taxon>Comamonadaceae</taxon>
        <taxon>Acidovorax</taxon>
    </lineage>
</organism>